<reference evidence="3" key="2">
    <citation type="submission" date="2015-04" db="EMBL/GenBank/DDBJ databases">
        <title>A butyrogenic pathway from the amino acid lysine in a human gut commensal.</title>
        <authorList>
            <person name="de Vos W.M."/>
            <person name="Bui N.T.P."/>
            <person name="Plugge C.M."/>
            <person name="Ritari J."/>
        </authorList>
    </citation>
    <scope>NUCLEOTIDE SEQUENCE [LARGE SCALE GENOMIC DNA]</scope>
    <source>
        <strain evidence="3">AF211</strain>
    </source>
</reference>
<dbReference type="EMBL" id="CP011307">
    <property type="protein sequence ID" value="ALP94211.1"/>
    <property type="molecule type" value="Genomic_DNA"/>
</dbReference>
<keyword evidence="3" id="KW-1185">Reference proteome</keyword>
<dbReference type="Gene3D" id="3.10.450.50">
    <property type="match status" value="1"/>
</dbReference>
<dbReference type="InterPro" id="IPR032710">
    <property type="entry name" value="NTF2-like_dom_sf"/>
</dbReference>
<accession>A0A0S2W4K1</accession>
<dbReference type="KEGG" id="ibu:IB211_01820c"/>
<dbReference type="PATRIC" id="fig|1297617.4.peg.1875"/>
<gene>
    <name evidence="2" type="ORF">IB211_01820c</name>
</gene>
<evidence type="ECO:0000313" key="2">
    <source>
        <dbReference type="EMBL" id="ALP94211.1"/>
    </source>
</evidence>
<evidence type="ECO:0000256" key="1">
    <source>
        <dbReference type="SAM" id="MobiDB-lite"/>
    </source>
</evidence>
<dbReference type="SUPFAM" id="SSF54427">
    <property type="entry name" value="NTF2-like"/>
    <property type="match status" value="1"/>
</dbReference>
<dbReference type="STRING" id="1297617.IB211_01820c"/>
<reference evidence="2 3" key="1">
    <citation type="journal article" date="2015" name="Nat. Commun.">
        <title>Production of butyrate from lysine and the Amadori product fructoselysine by a human gut commensal.</title>
        <authorList>
            <person name="Bui T.P."/>
            <person name="Ritari J."/>
            <person name="Boeren S."/>
            <person name="de Waard P."/>
            <person name="Plugge C.M."/>
            <person name="de Vos W.M."/>
        </authorList>
    </citation>
    <scope>NUCLEOTIDE SEQUENCE [LARGE SCALE GENOMIC DNA]</scope>
    <source>
        <strain evidence="2 3">AF211</strain>
    </source>
</reference>
<protein>
    <submittedName>
        <fullName evidence="2">Uncharacterized protein</fullName>
    </submittedName>
</protein>
<organism evidence="2 3">
    <name type="scientific">Intestinimonas butyriciproducens</name>
    <dbReference type="NCBI Taxonomy" id="1297617"/>
    <lineage>
        <taxon>Bacteria</taxon>
        <taxon>Bacillati</taxon>
        <taxon>Bacillota</taxon>
        <taxon>Clostridia</taxon>
        <taxon>Eubacteriales</taxon>
        <taxon>Intestinimonas</taxon>
    </lineage>
</organism>
<name>A0A0S2W4K1_9FIRM</name>
<dbReference type="Proteomes" id="UP000064844">
    <property type="component" value="Chromosome"/>
</dbReference>
<dbReference type="AlphaFoldDB" id="A0A0S2W4K1"/>
<feature type="region of interest" description="Disordered" evidence="1">
    <location>
        <begin position="156"/>
        <end position="181"/>
    </location>
</feature>
<evidence type="ECO:0000313" key="3">
    <source>
        <dbReference type="Proteomes" id="UP000064844"/>
    </source>
</evidence>
<proteinExistence type="predicted"/>
<sequence length="181" mass="20477">MKVSMSAVETAREFCRAWFEKLDLDEVITFLAEDITFVGTGEDEFVRGKPYVRQDISELAEPFVCRMETIHELSLTACAHSLAVSLTLKNSIVLTREEPGGRWQIRSLHVAEPGSSQRGEEHYPQTLVMERIARQRQELLNRKRQSGDLLRVHRHHRPAGGTGRGASSLQQYPGRGVLLPL</sequence>